<protein>
    <submittedName>
        <fullName evidence="10">Putative spermidine/putrescine transport system permease protein</fullName>
    </submittedName>
</protein>
<keyword evidence="5 8" id="KW-0812">Transmembrane</keyword>
<dbReference type="Gene3D" id="1.10.3720.10">
    <property type="entry name" value="MetI-like"/>
    <property type="match status" value="1"/>
</dbReference>
<dbReference type="GO" id="GO:0005886">
    <property type="term" value="C:plasma membrane"/>
    <property type="evidence" value="ECO:0007669"/>
    <property type="project" value="UniProtKB-SubCell"/>
</dbReference>
<keyword evidence="3" id="KW-1003">Cell membrane</keyword>
<keyword evidence="7 8" id="KW-0472">Membrane</keyword>
<organism evidence="10 11">
    <name type="scientific">Muricoccus pecuniae</name>
    <dbReference type="NCBI Taxonomy" id="693023"/>
    <lineage>
        <taxon>Bacteria</taxon>
        <taxon>Pseudomonadati</taxon>
        <taxon>Pseudomonadota</taxon>
        <taxon>Alphaproteobacteria</taxon>
        <taxon>Acetobacterales</taxon>
        <taxon>Roseomonadaceae</taxon>
        <taxon>Muricoccus</taxon>
    </lineage>
</organism>
<dbReference type="Proteomes" id="UP000580654">
    <property type="component" value="Unassembled WGS sequence"/>
</dbReference>
<dbReference type="GO" id="GO:0055085">
    <property type="term" value="P:transmembrane transport"/>
    <property type="evidence" value="ECO:0007669"/>
    <property type="project" value="InterPro"/>
</dbReference>
<dbReference type="SUPFAM" id="SSF161098">
    <property type="entry name" value="MetI-like"/>
    <property type="match status" value="1"/>
</dbReference>
<dbReference type="CDD" id="cd06261">
    <property type="entry name" value="TM_PBP2"/>
    <property type="match status" value="1"/>
</dbReference>
<dbReference type="Pfam" id="PF00528">
    <property type="entry name" value="BPD_transp_1"/>
    <property type="match status" value="1"/>
</dbReference>
<gene>
    <name evidence="10" type="ORF">FHS87_003487</name>
</gene>
<keyword evidence="2 8" id="KW-0813">Transport</keyword>
<evidence type="ECO:0000256" key="4">
    <source>
        <dbReference type="ARBA" id="ARBA00022519"/>
    </source>
</evidence>
<proteinExistence type="inferred from homology"/>
<dbReference type="PANTHER" id="PTHR43357">
    <property type="entry name" value="INNER MEMBRANE ABC TRANSPORTER PERMEASE PROTEIN YDCV"/>
    <property type="match status" value="1"/>
</dbReference>
<keyword evidence="4" id="KW-0997">Cell inner membrane</keyword>
<evidence type="ECO:0000256" key="5">
    <source>
        <dbReference type="ARBA" id="ARBA00022692"/>
    </source>
</evidence>
<dbReference type="RefSeq" id="WP_184520632.1">
    <property type="nucleotide sequence ID" value="NZ_JACIJD010000018.1"/>
</dbReference>
<feature type="transmembrane region" description="Helical" evidence="8">
    <location>
        <begin position="183"/>
        <end position="204"/>
    </location>
</feature>
<feature type="transmembrane region" description="Helical" evidence="8">
    <location>
        <begin position="129"/>
        <end position="151"/>
    </location>
</feature>
<dbReference type="InterPro" id="IPR035906">
    <property type="entry name" value="MetI-like_sf"/>
</dbReference>
<evidence type="ECO:0000256" key="6">
    <source>
        <dbReference type="ARBA" id="ARBA00022989"/>
    </source>
</evidence>
<evidence type="ECO:0000313" key="10">
    <source>
        <dbReference type="EMBL" id="MBB5695428.1"/>
    </source>
</evidence>
<dbReference type="EMBL" id="JACIJD010000018">
    <property type="protein sequence ID" value="MBB5695428.1"/>
    <property type="molecule type" value="Genomic_DNA"/>
</dbReference>
<sequence length="271" mass="29179">MAADRRDRNGPFALLFHLVFTLFIVAPLVVVILVSFTDKGYLAMPFDGASLRWWSAIADNPQFIESLWVSLGLGLTSATLSAAIAVPAALAIARHSFPGRDVLAAILVSPLMIPHVVLGVALLRFFSGFGLAGSFPGLIAAHLVVITPYMLRLVSAGLTGLDPRVERAAESLGADRFTVFRRITLPLIMPGLAGGWILAFITSFDELTVSLFLASPSYTPIPVRLFTHIDQMTDPLVASVSAALIAVTAVLLLVLDRFYPIDRLLTGERRA</sequence>
<comment type="similarity">
    <text evidence="8">Belongs to the binding-protein-dependent transport system permease family.</text>
</comment>
<accession>A0A840Y2U9</accession>
<dbReference type="PROSITE" id="PS50928">
    <property type="entry name" value="ABC_TM1"/>
    <property type="match status" value="1"/>
</dbReference>
<evidence type="ECO:0000256" key="7">
    <source>
        <dbReference type="ARBA" id="ARBA00023136"/>
    </source>
</evidence>
<comment type="caution">
    <text evidence="10">The sequence shown here is derived from an EMBL/GenBank/DDBJ whole genome shotgun (WGS) entry which is preliminary data.</text>
</comment>
<reference evidence="10 11" key="1">
    <citation type="submission" date="2020-08" db="EMBL/GenBank/DDBJ databases">
        <title>Genomic Encyclopedia of Type Strains, Phase IV (KMG-IV): sequencing the most valuable type-strain genomes for metagenomic binning, comparative biology and taxonomic classification.</title>
        <authorList>
            <person name="Goeker M."/>
        </authorList>
    </citation>
    <scope>NUCLEOTIDE SEQUENCE [LARGE SCALE GENOMIC DNA]</scope>
    <source>
        <strain evidence="10 11">DSM 25622</strain>
    </source>
</reference>
<evidence type="ECO:0000256" key="1">
    <source>
        <dbReference type="ARBA" id="ARBA00004429"/>
    </source>
</evidence>
<feature type="domain" description="ABC transmembrane type-1" evidence="9">
    <location>
        <begin position="67"/>
        <end position="255"/>
    </location>
</feature>
<evidence type="ECO:0000256" key="2">
    <source>
        <dbReference type="ARBA" id="ARBA00022448"/>
    </source>
</evidence>
<name>A0A840Y2U9_9PROT</name>
<evidence type="ECO:0000256" key="8">
    <source>
        <dbReference type="RuleBase" id="RU363032"/>
    </source>
</evidence>
<keyword evidence="11" id="KW-1185">Reference proteome</keyword>
<feature type="transmembrane region" description="Helical" evidence="8">
    <location>
        <begin position="236"/>
        <end position="255"/>
    </location>
</feature>
<feature type="transmembrane region" description="Helical" evidence="8">
    <location>
        <begin position="12"/>
        <end position="36"/>
    </location>
</feature>
<evidence type="ECO:0000313" key="11">
    <source>
        <dbReference type="Proteomes" id="UP000580654"/>
    </source>
</evidence>
<feature type="transmembrane region" description="Helical" evidence="8">
    <location>
        <begin position="67"/>
        <end position="90"/>
    </location>
</feature>
<feature type="transmembrane region" description="Helical" evidence="8">
    <location>
        <begin position="102"/>
        <end position="123"/>
    </location>
</feature>
<dbReference type="InterPro" id="IPR000515">
    <property type="entry name" value="MetI-like"/>
</dbReference>
<comment type="subcellular location">
    <subcellularLocation>
        <location evidence="1">Cell inner membrane</location>
        <topology evidence="1">Multi-pass membrane protein</topology>
    </subcellularLocation>
    <subcellularLocation>
        <location evidence="8">Cell membrane</location>
        <topology evidence="8">Multi-pass membrane protein</topology>
    </subcellularLocation>
</comment>
<dbReference type="PANTHER" id="PTHR43357:SF4">
    <property type="entry name" value="INNER MEMBRANE ABC TRANSPORTER PERMEASE PROTEIN YDCV"/>
    <property type="match status" value="1"/>
</dbReference>
<dbReference type="AlphaFoldDB" id="A0A840Y2U9"/>
<keyword evidence="6 8" id="KW-1133">Transmembrane helix</keyword>
<evidence type="ECO:0000256" key="3">
    <source>
        <dbReference type="ARBA" id="ARBA00022475"/>
    </source>
</evidence>
<evidence type="ECO:0000259" key="9">
    <source>
        <dbReference type="PROSITE" id="PS50928"/>
    </source>
</evidence>